<evidence type="ECO:0000313" key="3">
    <source>
        <dbReference type="Proteomes" id="UP001602370"/>
    </source>
</evidence>
<organism evidence="2 3">
    <name type="scientific">Streptomyces flavochromogenes</name>
    <dbReference type="NCBI Taxonomy" id="68199"/>
    <lineage>
        <taxon>Bacteria</taxon>
        <taxon>Bacillati</taxon>
        <taxon>Actinomycetota</taxon>
        <taxon>Actinomycetes</taxon>
        <taxon>Kitasatosporales</taxon>
        <taxon>Streptomycetaceae</taxon>
        <taxon>Streptomyces</taxon>
    </lineage>
</organism>
<dbReference type="EMBL" id="JBIBDZ010000017">
    <property type="protein sequence ID" value="MFF5923968.1"/>
    <property type="molecule type" value="Genomic_DNA"/>
</dbReference>
<reference evidence="2 3" key="1">
    <citation type="submission" date="2024-10" db="EMBL/GenBank/DDBJ databases">
        <title>The Natural Products Discovery Center: Release of the First 8490 Sequenced Strains for Exploring Actinobacteria Biosynthetic Diversity.</title>
        <authorList>
            <person name="Kalkreuter E."/>
            <person name="Kautsar S.A."/>
            <person name="Yang D."/>
            <person name="Bader C.D."/>
            <person name="Teijaro C.N."/>
            <person name="Fluegel L."/>
            <person name="Davis C.M."/>
            <person name="Simpson J.R."/>
            <person name="Lauterbach L."/>
            <person name="Steele A.D."/>
            <person name="Gui C."/>
            <person name="Meng S."/>
            <person name="Li G."/>
            <person name="Viehrig K."/>
            <person name="Ye F."/>
            <person name="Su P."/>
            <person name="Kiefer A.F."/>
            <person name="Nichols A."/>
            <person name="Cepeda A.J."/>
            <person name="Yan W."/>
            <person name="Fan B."/>
            <person name="Jiang Y."/>
            <person name="Adhikari A."/>
            <person name="Zheng C.-J."/>
            <person name="Schuster L."/>
            <person name="Cowan T.M."/>
            <person name="Smanski M.J."/>
            <person name="Chevrette M.G."/>
            <person name="De Carvalho L.P.S."/>
            <person name="Shen B."/>
        </authorList>
    </citation>
    <scope>NUCLEOTIDE SEQUENCE [LARGE SCALE GENOMIC DNA]</scope>
    <source>
        <strain evidence="2 3">NPDC012605</strain>
    </source>
</reference>
<dbReference type="Proteomes" id="UP001602370">
    <property type="component" value="Unassembled WGS sequence"/>
</dbReference>
<keyword evidence="1" id="KW-0812">Transmembrane</keyword>
<proteinExistence type="predicted"/>
<comment type="caution">
    <text evidence="2">The sequence shown here is derived from an EMBL/GenBank/DDBJ whole genome shotgun (WGS) entry which is preliminary data.</text>
</comment>
<accession>A0ABW6Y2H6</accession>
<feature type="transmembrane region" description="Helical" evidence="1">
    <location>
        <begin position="50"/>
        <end position="67"/>
    </location>
</feature>
<protein>
    <submittedName>
        <fullName evidence="2">Uncharacterized protein</fullName>
    </submittedName>
</protein>
<name>A0ABW6Y2H6_9ACTN</name>
<dbReference type="RefSeq" id="WP_030323885.1">
    <property type="nucleotide sequence ID" value="NZ_JBIBDZ010000017.1"/>
</dbReference>
<evidence type="ECO:0000313" key="2">
    <source>
        <dbReference type="EMBL" id="MFF5923968.1"/>
    </source>
</evidence>
<keyword evidence="1" id="KW-1133">Transmembrane helix</keyword>
<sequence length="73" mass="8115">MKRFLEVAGFLLALFGVAGVVRELTDGWFRLLGVTRFLTENVWFLEGRELFANIVIAALGLVLMIGSDRVAKS</sequence>
<gene>
    <name evidence="2" type="ORF">ACFY8C_37430</name>
</gene>
<evidence type="ECO:0000256" key="1">
    <source>
        <dbReference type="SAM" id="Phobius"/>
    </source>
</evidence>
<keyword evidence="1" id="KW-0472">Membrane</keyword>
<keyword evidence="3" id="KW-1185">Reference proteome</keyword>